<gene>
    <name evidence="7" type="ORF">UU72_C0004G0023</name>
</gene>
<dbReference type="GO" id="GO:0046873">
    <property type="term" value="F:metal ion transmembrane transporter activity"/>
    <property type="evidence" value="ECO:0007669"/>
    <property type="project" value="InterPro"/>
</dbReference>
<comment type="subcellular location">
    <subcellularLocation>
        <location evidence="1">Membrane</location>
        <topology evidence="1">Multi-pass membrane protein</topology>
    </subcellularLocation>
</comment>
<evidence type="ECO:0000256" key="1">
    <source>
        <dbReference type="ARBA" id="ARBA00004141"/>
    </source>
</evidence>
<dbReference type="InterPro" id="IPR045861">
    <property type="entry name" value="CorA_cytoplasmic_dom"/>
</dbReference>
<organism evidence="7 8">
    <name type="scientific">candidate division WWE3 bacterium GW2011_GWB1_41_6</name>
    <dbReference type="NCBI Taxonomy" id="1619112"/>
    <lineage>
        <taxon>Bacteria</taxon>
        <taxon>Katanobacteria</taxon>
    </lineage>
</organism>
<dbReference type="Gene3D" id="3.30.460.20">
    <property type="entry name" value="CorA soluble domain-like"/>
    <property type="match status" value="1"/>
</dbReference>
<dbReference type="Pfam" id="PF01544">
    <property type="entry name" value="CorA"/>
    <property type="match status" value="1"/>
</dbReference>
<accession>A0A0G0WX21</accession>
<dbReference type="EMBL" id="LCBS01000004">
    <property type="protein sequence ID" value="KKS17284.1"/>
    <property type="molecule type" value="Genomic_DNA"/>
</dbReference>
<evidence type="ECO:0000256" key="3">
    <source>
        <dbReference type="ARBA" id="ARBA00022692"/>
    </source>
</evidence>
<feature type="transmembrane region" description="Helical" evidence="6">
    <location>
        <begin position="249"/>
        <end position="268"/>
    </location>
</feature>
<reference evidence="7 8" key="1">
    <citation type="journal article" date="2015" name="Nature">
        <title>rRNA introns, odd ribosomes, and small enigmatic genomes across a large radiation of phyla.</title>
        <authorList>
            <person name="Brown C.T."/>
            <person name="Hug L.A."/>
            <person name="Thomas B.C."/>
            <person name="Sharon I."/>
            <person name="Castelle C.J."/>
            <person name="Singh A."/>
            <person name="Wilkins M.J."/>
            <person name="Williams K.H."/>
            <person name="Banfield J.F."/>
        </authorList>
    </citation>
    <scope>NUCLEOTIDE SEQUENCE [LARGE SCALE GENOMIC DNA]</scope>
</reference>
<evidence type="ECO:0000256" key="2">
    <source>
        <dbReference type="ARBA" id="ARBA00009765"/>
    </source>
</evidence>
<dbReference type="Proteomes" id="UP000034163">
    <property type="component" value="Unassembled WGS sequence"/>
</dbReference>
<dbReference type="PANTHER" id="PTHR47891">
    <property type="entry name" value="TRANSPORTER-RELATED"/>
    <property type="match status" value="1"/>
</dbReference>
<comment type="similarity">
    <text evidence="2">Belongs to the CorA metal ion transporter (MIT) (TC 1.A.35) family.</text>
</comment>
<dbReference type="Gene3D" id="1.20.58.340">
    <property type="entry name" value="Magnesium transport protein CorA, transmembrane region"/>
    <property type="match status" value="2"/>
</dbReference>
<dbReference type="PANTHER" id="PTHR47891:SF2">
    <property type="entry name" value="MAGNESIUM AND COBALT TRANSPORTER"/>
    <property type="match status" value="1"/>
</dbReference>
<keyword evidence="3 6" id="KW-0812">Transmembrane</keyword>
<proteinExistence type="inferred from homology"/>
<evidence type="ECO:0000256" key="6">
    <source>
        <dbReference type="SAM" id="Phobius"/>
    </source>
</evidence>
<name>A0A0G0WX21_UNCKA</name>
<keyword evidence="4 6" id="KW-1133">Transmembrane helix</keyword>
<protein>
    <submittedName>
        <fullName evidence="7">Mg2 transporter protein CorA family protein</fullName>
    </submittedName>
</protein>
<keyword evidence="5 6" id="KW-0472">Membrane</keyword>
<dbReference type="InterPro" id="IPR002523">
    <property type="entry name" value="MgTranspt_CorA/ZnTranspt_ZntB"/>
</dbReference>
<evidence type="ECO:0000313" key="7">
    <source>
        <dbReference type="EMBL" id="KKS17284.1"/>
    </source>
</evidence>
<dbReference type="InterPro" id="IPR047199">
    <property type="entry name" value="CorA-like"/>
</dbReference>
<dbReference type="SUPFAM" id="SSF143865">
    <property type="entry name" value="CorA soluble domain-like"/>
    <property type="match status" value="1"/>
</dbReference>
<dbReference type="GO" id="GO:0016020">
    <property type="term" value="C:membrane"/>
    <property type="evidence" value="ECO:0007669"/>
    <property type="project" value="UniProtKB-SubCell"/>
</dbReference>
<evidence type="ECO:0000313" key="8">
    <source>
        <dbReference type="Proteomes" id="UP000034163"/>
    </source>
</evidence>
<evidence type="ECO:0000256" key="4">
    <source>
        <dbReference type="ARBA" id="ARBA00022989"/>
    </source>
</evidence>
<comment type="caution">
    <text evidence="7">The sequence shown here is derived from an EMBL/GenBank/DDBJ whole genome shotgun (WGS) entry which is preliminary data.</text>
</comment>
<dbReference type="InterPro" id="IPR045863">
    <property type="entry name" value="CorA_TM1_TM2"/>
</dbReference>
<evidence type="ECO:0000256" key="5">
    <source>
        <dbReference type="ARBA" id="ARBA00023136"/>
    </source>
</evidence>
<feature type="transmembrane region" description="Helical" evidence="6">
    <location>
        <begin position="280"/>
        <end position="301"/>
    </location>
</feature>
<sequence>MLKLYYKNIRNNELTAIQEFKKGSWIYSENPTPEEIAQLVSVYKLDEGLLLDSLDPYEVPRTELEDGILYIFSRFPYEENSHILTTPLLIAIGEDFLLTISKNQNPLLQHFLDGKTEFTTTQKAKFLLQILIKTNSLYKRHIHQISRKIKELSTRLENIDNHDIIKFVDYEGILNDFLSALIPSELIFERLMQEHMLMLFEEDMELVEDLSLSNRQLIEIAKSNLKNIVNVREAYSTIMTNNLNKTMKTLTSITVILTIPTIVASFFGMNVDLPFDNHPLAYVFILLLTFIVGGIVVYFLIKRKLL</sequence>
<dbReference type="SUPFAM" id="SSF144083">
    <property type="entry name" value="Magnesium transport protein CorA, transmembrane region"/>
    <property type="match status" value="1"/>
</dbReference>
<dbReference type="AlphaFoldDB" id="A0A0G0WX21"/>
<dbReference type="CDD" id="cd12827">
    <property type="entry name" value="EcCorA_ZntB-like_u2"/>
    <property type="match status" value="1"/>
</dbReference>